<dbReference type="Proteomes" id="UP000295131">
    <property type="component" value="Unassembled WGS sequence"/>
</dbReference>
<keyword evidence="2" id="KW-1185">Reference proteome</keyword>
<dbReference type="InterPro" id="IPR052931">
    <property type="entry name" value="Prophage_regulatory_activator"/>
</dbReference>
<gene>
    <name evidence="1" type="ORF">E2A64_02970</name>
</gene>
<dbReference type="InterPro" id="IPR010260">
    <property type="entry name" value="AlpA"/>
</dbReference>
<dbReference type="PANTHER" id="PTHR36154">
    <property type="entry name" value="DNA-BINDING TRANSCRIPTIONAL ACTIVATOR ALPA"/>
    <property type="match status" value="1"/>
</dbReference>
<dbReference type="Gene3D" id="1.10.238.160">
    <property type="match status" value="1"/>
</dbReference>
<comment type="caution">
    <text evidence="1">The sequence shown here is derived from an EMBL/GenBank/DDBJ whole genome shotgun (WGS) entry which is preliminary data.</text>
</comment>
<sequence>MTNRMLPISAVVEATGLSKRTIYEEISHNRFPRPVQLTARRVGWPEERINAWLAQRVSESDAA</sequence>
<dbReference type="PANTHER" id="PTHR36154:SF1">
    <property type="entry name" value="DNA-BINDING TRANSCRIPTIONAL ACTIVATOR ALPA"/>
    <property type="match status" value="1"/>
</dbReference>
<dbReference type="AlphaFoldDB" id="A0A4V3A7B4"/>
<organism evidence="1 2">
    <name type="scientific">Pseudohoeflea suaedae</name>
    <dbReference type="NCBI Taxonomy" id="877384"/>
    <lineage>
        <taxon>Bacteria</taxon>
        <taxon>Pseudomonadati</taxon>
        <taxon>Pseudomonadota</taxon>
        <taxon>Alphaproteobacteria</taxon>
        <taxon>Hyphomicrobiales</taxon>
        <taxon>Rhizobiaceae</taxon>
        <taxon>Pseudohoeflea</taxon>
    </lineage>
</organism>
<dbReference type="EMBL" id="SMSI01000001">
    <property type="protein sequence ID" value="TDH38105.1"/>
    <property type="molecule type" value="Genomic_DNA"/>
</dbReference>
<dbReference type="RefSeq" id="WP_133282940.1">
    <property type="nucleotide sequence ID" value="NZ_SMSI01000001.1"/>
</dbReference>
<proteinExistence type="predicted"/>
<evidence type="ECO:0000313" key="2">
    <source>
        <dbReference type="Proteomes" id="UP000295131"/>
    </source>
</evidence>
<protein>
    <submittedName>
        <fullName evidence="1">AlpA family phage regulatory protein</fullName>
    </submittedName>
</protein>
<dbReference type="Pfam" id="PF05930">
    <property type="entry name" value="Phage_AlpA"/>
    <property type="match status" value="1"/>
</dbReference>
<evidence type="ECO:0000313" key="1">
    <source>
        <dbReference type="EMBL" id="TDH38105.1"/>
    </source>
</evidence>
<name>A0A4V3A7B4_9HYPH</name>
<reference evidence="1 2" key="1">
    <citation type="journal article" date="2013" name="Int. J. Syst. Evol. Microbiol.">
        <title>Hoeflea suaedae sp. nov., an endophytic bacterium isolated from the root of the halophyte Suaeda maritima.</title>
        <authorList>
            <person name="Chung E.J."/>
            <person name="Park J.A."/>
            <person name="Pramanik P."/>
            <person name="Bibi F."/>
            <person name="Jeon C.O."/>
            <person name="Chung Y.R."/>
        </authorList>
    </citation>
    <scope>NUCLEOTIDE SEQUENCE [LARGE SCALE GENOMIC DNA]</scope>
    <source>
        <strain evidence="1 2">YC6898</strain>
    </source>
</reference>
<accession>A0A4V3A7B4</accession>
<dbReference type="OrthoDB" id="9801242at2"/>